<dbReference type="AlphaFoldDB" id="A0A699I569"/>
<accession>A0A699I569</accession>
<reference evidence="2" key="1">
    <citation type="journal article" date="2019" name="Sci. Rep.">
        <title>Draft genome of Tanacetum cinerariifolium, the natural source of mosquito coil.</title>
        <authorList>
            <person name="Yamashiro T."/>
            <person name="Shiraishi A."/>
            <person name="Satake H."/>
            <person name="Nakayama K."/>
        </authorList>
    </citation>
    <scope>NUCLEOTIDE SEQUENCE</scope>
</reference>
<gene>
    <name evidence="2" type="ORF">Tci_479641</name>
</gene>
<dbReference type="EMBL" id="BKCJ010238406">
    <property type="protein sequence ID" value="GEZ07668.1"/>
    <property type="molecule type" value="Genomic_DNA"/>
</dbReference>
<sequence>MNQVKANNRKEQKIGGFDSDMKHHNVISIMRQLQDDDMEEIEVANMVGLQTVGELEDGLVKKFCMTILKLQEMVNDYDQNKRKKKPIRSLSKKESKHVT</sequence>
<proteinExistence type="predicted"/>
<protein>
    <submittedName>
        <fullName evidence="2">Uncharacterized protein</fullName>
    </submittedName>
</protein>
<comment type="caution">
    <text evidence="2">The sequence shown here is derived from an EMBL/GenBank/DDBJ whole genome shotgun (WGS) entry which is preliminary data.</text>
</comment>
<evidence type="ECO:0000313" key="2">
    <source>
        <dbReference type="EMBL" id="GEZ07668.1"/>
    </source>
</evidence>
<feature type="region of interest" description="Disordered" evidence="1">
    <location>
        <begin position="78"/>
        <end position="99"/>
    </location>
</feature>
<evidence type="ECO:0000256" key="1">
    <source>
        <dbReference type="SAM" id="MobiDB-lite"/>
    </source>
</evidence>
<organism evidence="2">
    <name type="scientific">Tanacetum cinerariifolium</name>
    <name type="common">Dalmatian daisy</name>
    <name type="synonym">Chrysanthemum cinerariifolium</name>
    <dbReference type="NCBI Taxonomy" id="118510"/>
    <lineage>
        <taxon>Eukaryota</taxon>
        <taxon>Viridiplantae</taxon>
        <taxon>Streptophyta</taxon>
        <taxon>Embryophyta</taxon>
        <taxon>Tracheophyta</taxon>
        <taxon>Spermatophyta</taxon>
        <taxon>Magnoliopsida</taxon>
        <taxon>eudicotyledons</taxon>
        <taxon>Gunneridae</taxon>
        <taxon>Pentapetalae</taxon>
        <taxon>asterids</taxon>
        <taxon>campanulids</taxon>
        <taxon>Asterales</taxon>
        <taxon>Asteraceae</taxon>
        <taxon>Asteroideae</taxon>
        <taxon>Anthemideae</taxon>
        <taxon>Anthemidinae</taxon>
        <taxon>Tanacetum</taxon>
    </lineage>
</organism>
<name>A0A699I569_TANCI</name>